<organism evidence="2 3">
    <name type="scientific">Eumeta variegata</name>
    <name type="common">Bagworm moth</name>
    <name type="synonym">Eumeta japonica</name>
    <dbReference type="NCBI Taxonomy" id="151549"/>
    <lineage>
        <taxon>Eukaryota</taxon>
        <taxon>Metazoa</taxon>
        <taxon>Ecdysozoa</taxon>
        <taxon>Arthropoda</taxon>
        <taxon>Hexapoda</taxon>
        <taxon>Insecta</taxon>
        <taxon>Pterygota</taxon>
        <taxon>Neoptera</taxon>
        <taxon>Endopterygota</taxon>
        <taxon>Lepidoptera</taxon>
        <taxon>Glossata</taxon>
        <taxon>Ditrysia</taxon>
        <taxon>Tineoidea</taxon>
        <taxon>Psychidae</taxon>
        <taxon>Oiketicinae</taxon>
        <taxon>Eumeta</taxon>
    </lineage>
</organism>
<evidence type="ECO:0000256" key="1">
    <source>
        <dbReference type="SAM" id="MobiDB-lite"/>
    </source>
</evidence>
<evidence type="ECO:0000313" key="2">
    <source>
        <dbReference type="EMBL" id="GBP36611.1"/>
    </source>
</evidence>
<dbReference type="Proteomes" id="UP000299102">
    <property type="component" value="Unassembled WGS sequence"/>
</dbReference>
<sequence>MIQSAHAVTALGTPRRGRAGADLRSSARILEEHACVPNLQHSDTNRTVLWTTALNGSRTQVFQKYNMCEEVYRSEGAQVLRGGRLGRRRGGARRGVRGAGHRCLRVRRRPPDVLAPLASVGDGRTGDRVMHQKVGSLNGPLAHLARLDINTDIGQSDVYS</sequence>
<gene>
    <name evidence="2" type="ORF">EVAR_35194_1</name>
</gene>
<evidence type="ECO:0000313" key="3">
    <source>
        <dbReference type="Proteomes" id="UP000299102"/>
    </source>
</evidence>
<accession>A0A4C1VCN2</accession>
<feature type="region of interest" description="Disordered" evidence="1">
    <location>
        <begin position="1"/>
        <end position="20"/>
    </location>
</feature>
<proteinExistence type="predicted"/>
<reference evidence="2 3" key="1">
    <citation type="journal article" date="2019" name="Commun. Biol.">
        <title>The bagworm genome reveals a unique fibroin gene that provides high tensile strength.</title>
        <authorList>
            <person name="Kono N."/>
            <person name="Nakamura H."/>
            <person name="Ohtoshi R."/>
            <person name="Tomita M."/>
            <person name="Numata K."/>
            <person name="Arakawa K."/>
        </authorList>
    </citation>
    <scope>NUCLEOTIDE SEQUENCE [LARGE SCALE GENOMIC DNA]</scope>
</reference>
<comment type="caution">
    <text evidence="2">The sequence shown here is derived from an EMBL/GenBank/DDBJ whole genome shotgun (WGS) entry which is preliminary data.</text>
</comment>
<protein>
    <submittedName>
        <fullName evidence="2">Uncharacterized protein</fullName>
    </submittedName>
</protein>
<name>A0A4C1VCN2_EUMVA</name>
<dbReference type="EMBL" id="BGZK01000321">
    <property type="protein sequence ID" value="GBP36611.1"/>
    <property type="molecule type" value="Genomic_DNA"/>
</dbReference>
<keyword evidence="3" id="KW-1185">Reference proteome</keyword>
<dbReference type="AlphaFoldDB" id="A0A4C1VCN2"/>